<gene>
    <name evidence="2" type="ORF">QYE76_058572</name>
</gene>
<proteinExistence type="predicted"/>
<keyword evidence="1" id="KW-0175">Coiled coil</keyword>
<reference evidence="2" key="1">
    <citation type="submission" date="2023-07" db="EMBL/GenBank/DDBJ databases">
        <title>A chromosome-level genome assembly of Lolium multiflorum.</title>
        <authorList>
            <person name="Chen Y."/>
            <person name="Copetti D."/>
            <person name="Kolliker R."/>
            <person name="Studer B."/>
        </authorList>
    </citation>
    <scope>NUCLEOTIDE SEQUENCE</scope>
    <source>
        <strain evidence="2">02402/16</strain>
        <tissue evidence="2">Leaf</tissue>
    </source>
</reference>
<dbReference type="AlphaFoldDB" id="A0AAD8T7D9"/>
<dbReference type="EMBL" id="JAUUTY010000003">
    <property type="protein sequence ID" value="KAK1670413.1"/>
    <property type="molecule type" value="Genomic_DNA"/>
</dbReference>
<keyword evidence="3" id="KW-1185">Reference proteome</keyword>
<evidence type="ECO:0000313" key="2">
    <source>
        <dbReference type="EMBL" id="KAK1670413.1"/>
    </source>
</evidence>
<feature type="coiled-coil region" evidence="1">
    <location>
        <begin position="26"/>
        <end position="63"/>
    </location>
</feature>
<evidence type="ECO:0000313" key="3">
    <source>
        <dbReference type="Proteomes" id="UP001231189"/>
    </source>
</evidence>
<protein>
    <submittedName>
        <fullName evidence="2">Uncharacterized protein</fullName>
    </submittedName>
</protein>
<comment type="caution">
    <text evidence="2">The sequence shown here is derived from an EMBL/GenBank/DDBJ whole genome shotgun (WGS) entry which is preliminary data.</text>
</comment>
<sequence length="95" mass="11064">MERKLIESQTWAGMLEPVIWEARDALTSHRDMVDQLKKENDALKQENKVLKETIEELTAGKEEEDPQERIMYNSKNEVVPIAEGMKKKASKDMYP</sequence>
<accession>A0AAD8T7D9</accession>
<dbReference type="Gene3D" id="1.20.5.170">
    <property type="match status" value="1"/>
</dbReference>
<name>A0AAD8T7D9_LOLMU</name>
<evidence type="ECO:0000256" key="1">
    <source>
        <dbReference type="SAM" id="Coils"/>
    </source>
</evidence>
<dbReference type="Proteomes" id="UP001231189">
    <property type="component" value="Unassembled WGS sequence"/>
</dbReference>
<organism evidence="2 3">
    <name type="scientific">Lolium multiflorum</name>
    <name type="common">Italian ryegrass</name>
    <name type="synonym">Lolium perenne subsp. multiflorum</name>
    <dbReference type="NCBI Taxonomy" id="4521"/>
    <lineage>
        <taxon>Eukaryota</taxon>
        <taxon>Viridiplantae</taxon>
        <taxon>Streptophyta</taxon>
        <taxon>Embryophyta</taxon>
        <taxon>Tracheophyta</taxon>
        <taxon>Spermatophyta</taxon>
        <taxon>Magnoliopsida</taxon>
        <taxon>Liliopsida</taxon>
        <taxon>Poales</taxon>
        <taxon>Poaceae</taxon>
        <taxon>BOP clade</taxon>
        <taxon>Pooideae</taxon>
        <taxon>Poodae</taxon>
        <taxon>Poeae</taxon>
        <taxon>Poeae Chloroplast Group 2 (Poeae type)</taxon>
        <taxon>Loliodinae</taxon>
        <taxon>Loliinae</taxon>
        <taxon>Lolium</taxon>
    </lineage>
</organism>